<dbReference type="SUPFAM" id="SSF90229">
    <property type="entry name" value="CCCH zinc finger"/>
    <property type="match status" value="2"/>
</dbReference>
<keyword evidence="12" id="KW-1185">Reference proteome</keyword>
<dbReference type="Pfam" id="PF00642">
    <property type="entry name" value="zf-CCCH"/>
    <property type="match status" value="2"/>
</dbReference>
<evidence type="ECO:0000256" key="1">
    <source>
        <dbReference type="ARBA" id="ARBA00022723"/>
    </source>
</evidence>
<evidence type="ECO:0000259" key="7">
    <source>
        <dbReference type="PROSITE" id="PS50103"/>
    </source>
</evidence>
<dbReference type="InterPro" id="IPR036855">
    <property type="entry name" value="Znf_CCCH_sf"/>
</dbReference>
<feature type="region of interest" description="Disordered" evidence="6">
    <location>
        <begin position="1"/>
        <end position="21"/>
    </location>
</feature>
<keyword evidence="4 5" id="KW-0862">Zinc</keyword>
<dbReference type="EMBL" id="CAJNOQ010004312">
    <property type="protein sequence ID" value="CAF1053723.1"/>
    <property type="molecule type" value="Genomic_DNA"/>
</dbReference>
<feature type="compositionally biased region" description="Polar residues" evidence="6">
    <location>
        <begin position="133"/>
        <end position="143"/>
    </location>
</feature>
<dbReference type="OrthoDB" id="410307at2759"/>
<evidence type="ECO:0000256" key="6">
    <source>
        <dbReference type="SAM" id="MobiDB-lite"/>
    </source>
</evidence>
<evidence type="ECO:0000313" key="10">
    <source>
        <dbReference type="EMBL" id="CAF3688836.1"/>
    </source>
</evidence>
<keyword evidence="1 5" id="KW-0479">Metal-binding</keyword>
<dbReference type="Gene3D" id="4.10.1000.10">
    <property type="entry name" value="Zinc finger, CCCH-type"/>
    <property type="match status" value="2"/>
</dbReference>
<dbReference type="Proteomes" id="UP000663829">
    <property type="component" value="Unassembled WGS sequence"/>
</dbReference>
<gene>
    <name evidence="9" type="ORF">GPM918_LOCUS16418</name>
    <name evidence="8" type="ORF">OVA965_LOCUS10051</name>
    <name evidence="11" type="ORF">SRO942_LOCUS16418</name>
    <name evidence="10" type="ORF">TMI583_LOCUS10045</name>
</gene>
<dbReference type="FunFam" id="4.10.1000.10:FF:000001">
    <property type="entry name" value="zinc finger CCCH domain-containing protein 15-like"/>
    <property type="match status" value="1"/>
</dbReference>
<sequence>MPETDSFSSSTSSSSSLSSPRGCYIQSLDSTTTNSSNSTTSIARYKTELCRPFTETGKCKYGEKCQFAHGFQEIRQLTRHPKYKTEYCRTFHTTGYCPYGPRCHFIHDISEARTNDDQVEQKTTTVRRHSEKTTSQPRPYTRTRINSDYASSKTYSNIQIYDNSLPRYRQLSISPNTIRNAQPSSLSFSTENNQRIITSISSSKPVELYQNRDNKKIFEPWFNQQNENVFKYSNCRRTVDMFDTQRVYRTQYV</sequence>
<feature type="compositionally biased region" description="Low complexity" evidence="6">
    <location>
        <begin position="1"/>
        <end position="19"/>
    </location>
</feature>
<keyword evidence="2" id="KW-0677">Repeat</keyword>
<evidence type="ECO:0000313" key="12">
    <source>
        <dbReference type="Proteomes" id="UP000663829"/>
    </source>
</evidence>
<keyword evidence="3 5" id="KW-0863">Zinc-finger</keyword>
<dbReference type="GO" id="GO:0003729">
    <property type="term" value="F:mRNA binding"/>
    <property type="evidence" value="ECO:0007669"/>
    <property type="project" value="InterPro"/>
</dbReference>
<feature type="region of interest" description="Disordered" evidence="6">
    <location>
        <begin position="116"/>
        <end position="143"/>
    </location>
</feature>
<evidence type="ECO:0000313" key="8">
    <source>
        <dbReference type="EMBL" id="CAF0909606.1"/>
    </source>
</evidence>
<dbReference type="PANTHER" id="PTHR12547">
    <property type="entry name" value="CCCH ZINC FINGER/TIS11-RELATED"/>
    <property type="match status" value="1"/>
</dbReference>
<dbReference type="Proteomes" id="UP000682733">
    <property type="component" value="Unassembled WGS sequence"/>
</dbReference>
<dbReference type="PANTHER" id="PTHR12547:SF18">
    <property type="entry name" value="PROTEIN TIS11"/>
    <property type="match status" value="1"/>
</dbReference>
<evidence type="ECO:0000256" key="5">
    <source>
        <dbReference type="PROSITE-ProRule" id="PRU00723"/>
    </source>
</evidence>
<dbReference type="GO" id="GO:0008270">
    <property type="term" value="F:zinc ion binding"/>
    <property type="evidence" value="ECO:0007669"/>
    <property type="project" value="UniProtKB-KW"/>
</dbReference>
<feature type="zinc finger region" description="C3H1-type" evidence="5">
    <location>
        <begin position="82"/>
        <end position="110"/>
    </location>
</feature>
<dbReference type="SMART" id="SM00356">
    <property type="entry name" value="ZnF_C3H1"/>
    <property type="match status" value="2"/>
</dbReference>
<dbReference type="AlphaFoldDB" id="A0A814KNL8"/>
<dbReference type="FunFam" id="4.10.1000.10:FF:000002">
    <property type="entry name" value="Zinc finger protein 36, C3H1 type-like 1"/>
    <property type="match status" value="1"/>
</dbReference>
<evidence type="ECO:0000313" key="9">
    <source>
        <dbReference type="EMBL" id="CAF1053723.1"/>
    </source>
</evidence>
<dbReference type="PROSITE" id="PS50103">
    <property type="entry name" value="ZF_C3H1"/>
    <property type="match status" value="2"/>
</dbReference>
<evidence type="ECO:0000313" key="11">
    <source>
        <dbReference type="EMBL" id="CAF3822964.1"/>
    </source>
</evidence>
<organism evidence="9 12">
    <name type="scientific">Didymodactylos carnosus</name>
    <dbReference type="NCBI Taxonomy" id="1234261"/>
    <lineage>
        <taxon>Eukaryota</taxon>
        <taxon>Metazoa</taxon>
        <taxon>Spiralia</taxon>
        <taxon>Gnathifera</taxon>
        <taxon>Rotifera</taxon>
        <taxon>Eurotatoria</taxon>
        <taxon>Bdelloidea</taxon>
        <taxon>Philodinida</taxon>
        <taxon>Philodinidae</taxon>
        <taxon>Didymodactylos</taxon>
    </lineage>
</organism>
<dbReference type="EMBL" id="CAJOBC010004312">
    <property type="protein sequence ID" value="CAF3822964.1"/>
    <property type="molecule type" value="Genomic_DNA"/>
</dbReference>
<feature type="domain" description="C3H1-type" evidence="7">
    <location>
        <begin position="82"/>
        <end position="110"/>
    </location>
</feature>
<comment type="caution">
    <text evidence="9">The sequence shown here is derived from an EMBL/GenBank/DDBJ whole genome shotgun (WGS) entry which is preliminary data.</text>
</comment>
<dbReference type="Proteomes" id="UP000681722">
    <property type="component" value="Unassembled WGS sequence"/>
</dbReference>
<dbReference type="InterPro" id="IPR000571">
    <property type="entry name" value="Znf_CCCH"/>
</dbReference>
<dbReference type="Proteomes" id="UP000677228">
    <property type="component" value="Unassembled WGS sequence"/>
</dbReference>
<feature type="domain" description="C3H1-type" evidence="7">
    <location>
        <begin position="44"/>
        <end position="72"/>
    </location>
</feature>
<dbReference type="EMBL" id="CAJOBA010003657">
    <property type="protein sequence ID" value="CAF3688836.1"/>
    <property type="molecule type" value="Genomic_DNA"/>
</dbReference>
<protein>
    <recommendedName>
        <fullName evidence="7">C3H1-type domain-containing protein</fullName>
    </recommendedName>
</protein>
<reference evidence="9" key="1">
    <citation type="submission" date="2021-02" db="EMBL/GenBank/DDBJ databases">
        <authorList>
            <person name="Nowell W R."/>
        </authorList>
    </citation>
    <scope>NUCLEOTIDE SEQUENCE</scope>
</reference>
<accession>A0A814KNL8</accession>
<feature type="zinc finger region" description="C3H1-type" evidence="5">
    <location>
        <begin position="44"/>
        <end position="72"/>
    </location>
</feature>
<dbReference type="InterPro" id="IPR045877">
    <property type="entry name" value="ZFP36-like"/>
</dbReference>
<dbReference type="EMBL" id="CAJNOK010003657">
    <property type="protein sequence ID" value="CAF0909606.1"/>
    <property type="molecule type" value="Genomic_DNA"/>
</dbReference>
<evidence type="ECO:0000256" key="3">
    <source>
        <dbReference type="ARBA" id="ARBA00022771"/>
    </source>
</evidence>
<evidence type="ECO:0000256" key="4">
    <source>
        <dbReference type="ARBA" id="ARBA00022833"/>
    </source>
</evidence>
<evidence type="ECO:0000256" key="2">
    <source>
        <dbReference type="ARBA" id="ARBA00022737"/>
    </source>
</evidence>
<name>A0A814KNL8_9BILA</name>
<proteinExistence type="predicted"/>